<feature type="domain" description="BMERB" evidence="8">
    <location>
        <begin position="768"/>
        <end position="919"/>
    </location>
</feature>
<dbReference type="OrthoDB" id="10017054at2759"/>
<feature type="compositionally biased region" description="Basic and acidic residues" evidence="6">
    <location>
        <begin position="740"/>
        <end position="754"/>
    </location>
</feature>
<dbReference type="PROSITE" id="PS50023">
    <property type="entry name" value="LIM_DOMAIN_2"/>
    <property type="match status" value="1"/>
</dbReference>
<keyword evidence="2 4" id="KW-0862">Zinc</keyword>
<feature type="compositionally biased region" description="Low complexity" evidence="6">
    <location>
        <begin position="396"/>
        <end position="408"/>
    </location>
</feature>
<dbReference type="InterPro" id="IPR050540">
    <property type="entry name" value="F-actin_Monoox_Mical"/>
</dbReference>
<dbReference type="GO" id="GO:0046872">
    <property type="term" value="F:metal ion binding"/>
    <property type="evidence" value="ECO:0007669"/>
    <property type="project" value="UniProtKB-KW"/>
</dbReference>
<keyword evidence="5" id="KW-0175">Coiled coil</keyword>
<feature type="domain" description="LIM zinc-binding" evidence="7">
    <location>
        <begin position="61"/>
        <end position="123"/>
    </location>
</feature>
<keyword evidence="1 4" id="KW-0479">Metal-binding</keyword>
<feature type="compositionally biased region" description="Polar residues" evidence="6">
    <location>
        <begin position="232"/>
        <end position="260"/>
    </location>
</feature>
<dbReference type="InterPro" id="IPR022735">
    <property type="entry name" value="bMERB_dom"/>
</dbReference>
<feature type="region of interest" description="Disordered" evidence="6">
    <location>
        <begin position="435"/>
        <end position="460"/>
    </location>
</feature>
<organism evidence="9">
    <name type="scientific">Parasteatoda tepidariorum</name>
    <name type="common">Common house spider</name>
    <name type="synonym">Achaearanea tepidariorum</name>
    <dbReference type="NCBI Taxonomy" id="114398"/>
    <lineage>
        <taxon>Eukaryota</taxon>
        <taxon>Metazoa</taxon>
        <taxon>Ecdysozoa</taxon>
        <taxon>Arthropoda</taxon>
        <taxon>Chelicerata</taxon>
        <taxon>Arachnida</taxon>
        <taxon>Araneae</taxon>
        <taxon>Araneomorphae</taxon>
        <taxon>Entelegynae</taxon>
        <taxon>Araneoidea</taxon>
        <taxon>Theridiidae</taxon>
        <taxon>Parasteatoda</taxon>
    </lineage>
</organism>
<dbReference type="SUPFAM" id="SSF57716">
    <property type="entry name" value="Glucocorticoid receptor-like (DNA-binding domain)"/>
    <property type="match status" value="1"/>
</dbReference>
<name>A0A2L2Y0B8_PARTP</name>
<evidence type="ECO:0000256" key="3">
    <source>
        <dbReference type="ARBA" id="ARBA00023038"/>
    </source>
</evidence>
<feature type="compositionally biased region" description="Basic residues" evidence="6">
    <location>
        <begin position="946"/>
        <end position="961"/>
    </location>
</feature>
<dbReference type="EMBL" id="IAAA01003848">
    <property type="protein sequence ID" value="LAA01433.1"/>
    <property type="molecule type" value="mRNA"/>
</dbReference>
<feature type="compositionally biased region" description="Pro residues" evidence="6">
    <location>
        <begin position="717"/>
        <end position="726"/>
    </location>
</feature>
<evidence type="ECO:0000256" key="6">
    <source>
        <dbReference type="SAM" id="MobiDB-lite"/>
    </source>
</evidence>
<keyword evidence="3 4" id="KW-0440">LIM domain</keyword>
<feature type="compositionally biased region" description="Acidic residues" evidence="6">
    <location>
        <begin position="582"/>
        <end position="604"/>
    </location>
</feature>
<dbReference type="SMART" id="SM00132">
    <property type="entry name" value="LIM"/>
    <property type="match status" value="1"/>
</dbReference>
<feature type="region of interest" description="Disordered" evidence="6">
    <location>
        <begin position="538"/>
        <end position="778"/>
    </location>
</feature>
<evidence type="ECO:0000259" key="8">
    <source>
        <dbReference type="PROSITE" id="PS51848"/>
    </source>
</evidence>
<evidence type="ECO:0000313" key="9">
    <source>
        <dbReference type="EMBL" id="LAA01427.1"/>
    </source>
</evidence>
<evidence type="ECO:0000256" key="2">
    <source>
        <dbReference type="ARBA" id="ARBA00022833"/>
    </source>
</evidence>
<evidence type="ECO:0000256" key="4">
    <source>
        <dbReference type="PROSITE-ProRule" id="PRU00125"/>
    </source>
</evidence>
<dbReference type="InterPro" id="IPR001781">
    <property type="entry name" value="Znf_LIM"/>
</dbReference>
<dbReference type="Gene3D" id="2.10.110.10">
    <property type="entry name" value="Cysteine Rich Protein"/>
    <property type="match status" value="1"/>
</dbReference>
<dbReference type="Pfam" id="PF00412">
    <property type="entry name" value="LIM"/>
    <property type="match status" value="1"/>
</dbReference>
<feature type="region of interest" description="Disordered" evidence="6">
    <location>
        <begin position="185"/>
        <end position="206"/>
    </location>
</feature>
<dbReference type="PROSITE" id="PS00478">
    <property type="entry name" value="LIM_DOMAIN_1"/>
    <property type="match status" value="1"/>
</dbReference>
<feature type="compositionally biased region" description="Basic and acidic residues" evidence="6">
    <location>
        <begin position="933"/>
        <end position="945"/>
    </location>
</feature>
<dbReference type="Pfam" id="PF12130">
    <property type="entry name" value="bMERB_dom"/>
    <property type="match status" value="1"/>
</dbReference>
<dbReference type="CDD" id="cd09358">
    <property type="entry name" value="LIM_Mical_like"/>
    <property type="match status" value="1"/>
</dbReference>
<sequence>MVQFSRPDRLSIITYLSQLHNCFENQNKMRSGFKRLQTNNISARPSKVLAAEPKLTNRRVEVCQVCNNRVFILERLIVDNKLYHTACFRCFKCKALLNPGAYIESDTPGKYECTVCLPEDKLSSMETDDTESHSSLEEKCDVSMNSVSEPLHNIQNNVVTKSPLSESVTQARANFLQRSLNKSDSSTKFSLTNKTPSSLENELPRNGISVKDKISVFESSKVSKADSPPSLEPTSPTNLRKSPTPKSLSYLNTSLNQSPKPSVRLSKLSTVTPDNSEKSNEDKTIMKATEIDTIHADHSSTETEFTNDSNSIETKSVCDNVSSNEVPLSDPTLSLVSNSISPLKTLPKDLDKNVIYKSSIGEYKSPLKSSRDIFQTNIQPLKLTIPTINTSVNSESSSLPTTPLSPSTDHIKSNEIAHIRPSYNKSLTRPLSYSNLQVKQKSDDITDSNSSSMLSNERSDATVRSKALSLDKNSELRSSVSLNLISKTDNKDPVSTINEQTNMTMSSTTTKISPIPSIRHSIESKKLDLPPKEIKISIRKSEPSFPKSTVIEKKEKEDAPVKQLVPKDQEEETYPDDLNPFGDEEENEEEEYPDDLNPFGDDEEEKPRKVFEGVCADNYDESKNPFASDEEEAESSLTANTPSPRPYRSQNNSPFGTISSPTGSLRGTTKKRKAPQPPKLSDIFPNNDSPDSSLKPSPSVSRRGLETPSPKLRKSKPAPPPPPTPSPRQNGVSPTRKQPHPKEEDNKSDSAAKESKRRKRPAPPVPIPMRKDKKKIPLKEILREMKEIEAKQRDLETQGRQIELLIRDRDKDEEPSVEEEENIMQLFELVNQKNALFRRQAELMYIKRSQRLEEQQEELEKQIRELMAKPESEKTEEEKAREEELIYELTDIVDQRNSIIDSIEMDRRREMEEDVSVQEQIEIKNGDLPIAAELKEKNKGKDKKEKKEKKEKKKKEKKKKEKNLESGDSGKNTLRKKLFK</sequence>
<accession>A0A2L2Y0B8</accession>
<proteinExistence type="evidence at transcript level"/>
<feature type="compositionally biased region" description="Polar residues" evidence="6">
    <location>
        <begin position="635"/>
        <end position="667"/>
    </location>
</feature>
<feature type="region of interest" description="Disordered" evidence="6">
    <location>
        <begin position="905"/>
        <end position="980"/>
    </location>
</feature>
<dbReference type="PANTHER" id="PTHR23167:SF46">
    <property type="entry name" value="EPS15 HOMOLOGY DOMAIN CONTAINING PROTEIN-BINDING PROTEIN 1, ISOFORM F"/>
    <property type="match status" value="1"/>
</dbReference>
<dbReference type="PROSITE" id="PS51848">
    <property type="entry name" value="BMERB"/>
    <property type="match status" value="1"/>
</dbReference>
<reference evidence="9" key="1">
    <citation type="journal article" date="2016" name="Mol. Ecol. Resour.">
        <title>Evaluation of the impact of RNA preservation methods of spiders for de novo transcriptome assembly.</title>
        <authorList>
            <person name="Kono N."/>
            <person name="Nakamura H."/>
            <person name="Ito Y."/>
            <person name="Tomita M."/>
            <person name="Arakawa K."/>
        </authorList>
    </citation>
    <scope>NUCLEOTIDE SEQUENCE</scope>
    <source>
        <tissue evidence="9">Whole body</tissue>
    </source>
</reference>
<protein>
    <submittedName>
        <fullName evidence="9">MICAL-like protein 2</fullName>
    </submittedName>
</protein>
<evidence type="ECO:0000256" key="1">
    <source>
        <dbReference type="ARBA" id="ARBA00022723"/>
    </source>
</evidence>
<dbReference type="EMBL" id="IAAA01003847">
    <property type="protein sequence ID" value="LAA01427.1"/>
    <property type="molecule type" value="mRNA"/>
</dbReference>
<feature type="compositionally biased region" description="Low complexity" evidence="6">
    <location>
        <begin position="685"/>
        <end position="701"/>
    </location>
</feature>
<feature type="compositionally biased region" description="Polar residues" evidence="6">
    <location>
        <begin position="185"/>
        <end position="200"/>
    </location>
</feature>
<feature type="region of interest" description="Disordered" evidence="6">
    <location>
        <begin position="391"/>
        <end position="417"/>
    </location>
</feature>
<evidence type="ECO:0000256" key="5">
    <source>
        <dbReference type="SAM" id="Coils"/>
    </source>
</evidence>
<feature type="coiled-coil region" evidence="5">
    <location>
        <begin position="842"/>
        <end position="869"/>
    </location>
</feature>
<dbReference type="AlphaFoldDB" id="A0A2L2Y0B8"/>
<evidence type="ECO:0000259" key="7">
    <source>
        <dbReference type="PROSITE" id="PS50023"/>
    </source>
</evidence>
<dbReference type="PANTHER" id="PTHR23167">
    <property type="entry name" value="CALPONIN HOMOLOGY DOMAIN-CONTAINING PROTEIN DDB_G0272472-RELATED"/>
    <property type="match status" value="1"/>
</dbReference>
<dbReference type="SMART" id="SM01203">
    <property type="entry name" value="DUF3585"/>
    <property type="match status" value="1"/>
</dbReference>
<feature type="region of interest" description="Disordered" evidence="6">
    <location>
        <begin position="219"/>
        <end position="283"/>
    </location>
</feature>
<feature type="compositionally biased region" description="Basic and acidic residues" evidence="6">
    <location>
        <begin position="550"/>
        <end position="568"/>
    </location>
</feature>